<name>A0A0K2VJR2_LEPSM</name>
<accession>A0A0K2VJR2</accession>
<dbReference type="EMBL" id="HACA01033209">
    <property type="protein sequence ID" value="CDW50570.1"/>
    <property type="molecule type" value="Transcribed_RNA"/>
</dbReference>
<proteinExistence type="predicted"/>
<reference evidence="1" key="1">
    <citation type="submission" date="2014-05" db="EMBL/GenBank/DDBJ databases">
        <authorList>
            <person name="Chronopoulou M."/>
        </authorList>
    </citation>
    <scope>NUCLEOTIDE SEQUENCE</scope>
    <source>
        <tissue evidence="1">Whole organism</tissue>
    </source>
</reference>
<evidence type="ECO:0000313" key="1">
    <source>
        <dbReference type="EMBL" id="CDW50570.1"/>
    </source>
</evidence>
<protein>
    <submittedName>
        <fullName evidence="1">Uncharacterized protein</fullName>
    </submittedName>
</protein>
<sequence length="38" mass="4196">MLSSFYRGGGGGGEELILLIYCVKSLITLQSLRRYTAE</sequence>
<dbReference type="AlphaFoldDB" id="A0A0K2VJR2"/>
<organism evidence="1">
    <name type="scientific">Lepeophtheirus salmonis</name>
    <name type="common">Salmon louse</name>
    <name type="synonym">Caligus salmonis</name>
    <dbReference type="NCBI Taxonomy" id="72036"/>
    <lineage>
        <taxon>Eukaryota</taxon>
        <taxon>Metazoa</taxon>
        <taxon>Ecdysozoa</taxon>
        <taxon>Arthropoda</taxon>
        <taxon>Crustacea</taxon>
        <taxon>Multicrustacea</taxon>
        <taxon>Hexanauplia</taxon>
        <taxon>Copepoda</taxon>
        <taxon>Siphonostomatoida</taxon>
        <taxon>Caligidae</taxon>
        <taxon>Lepeophtheirus</taxon>
    </lineage>
</organism>